<dbReference type="InterPro" id="IPR002524">
    <property type="entry name" value="Cation_efflux"/>
</dbReference>
<dbReference type="eggNOG" id="COG0053">
    <property type="taxonomic scope" value="Bacteria"/>
</dbReference>
<comment type="subcellular location">
    <subcellularLocation>
        <location evidence="1">Membrane</location>
        <topology evidence="1">Multi-pass membrane protein</topology>
    </subcellularLocation>
</comment>
<evidence type="ECO:0000256" key="4">
    <source>
        <dbReference type="ARBA" id="ARBA00022692"/>
    </source>
</evidence>
<feature type="transmembrane region" description="Helical" evidence="7">
    <location>
        <begin position="150"/>
        <end position="169"/>
    </location>
</feature>
<dbReference type="SUPFAM" id="SSF160240">
    <property type="entry name" value="Cation efflux protein cytoplasmic domain-like"/>
    <property type="match status" value="1"/>
</dbReference>
<evidence type="ECO:0000256" key="6">
    <source>
        <dbReference type="ARBA" id="ARBA00023136"/>
    </source>
</evidence>
<evidence type="ECO:0000256" key="2">
    <source>
        <dbReference type="ARBA" id="ARBA00008114"/>
    </source>
</evidence>
<feature type="transmembrane region" description="Helical" evidence="7">
    <location>
        <begin position="12"/>
        <end position="30"/>
    </location>
</feature>
<feature type="transmembrane region" description="Helical" evidence="7">
    <location>
        <begin position="111"/>
        <end position="129"/>
    </location>
</feature>
<feature type="transmembrane region" description="Helical" evidence="7">
    <location>
        <begin position="181"/>
        <end position="202"/>
    </location>
</feature>
<dbReference type="InterPro" id="IPR058533">
    <property type="entry name" value="Cation_efflux_TM"/>
</dbReference>
<dbReference type="Proteomes" id="UP000001784">
    <property type="component" value="Chromosome"/>
</dbReference>
<dbReference type="HOGENOM" id="CLU_013430_3_0_7"/>
<evidence type="ECO:0000259" key="8">
    <source>
        <dbReference type="Pfam" id="PF01545"/>
    </source>
</evidence>
<dbReference type="SUPFAM" id="SSF161111">
    <property type="entry name" value="Cation efflux protein transmembrane domain-like"/>
    <property type="match status" value="1"/>
</dbReference>
<feature type="domain" description="Cation efflux protein transmembrane" evidence="8">
    <location>
        <begin position="11"/>
        <end position="204"/>
    </location>
</feature>
<dbReference type="EMBL" id="CP000478">
    <property type="protein sequence ID" value="ABK18081.1"/>
    <property type="molecule type" value="Genomic_DNA"/>
</dbReference>
<feature type="transmembrane region" description="Helical" evidence="7">
    <location>
        <begin position="36"/>
        <end position="57"/>
    </location>
</feature>
<dbReference type="GO" id="GO:0006882">
    <property type="term" value="P:intracellular zinc ion homeostasis"/>
    <property type="evidence" value="ECO:0007669"/>
    <property type="project" value="TreeGrafter"/>
</dbReference>
<dbReference type="InterPro" id="IPR027470">
    <property type="entry name" value="Cation_efflux_CTD"/>
</dbReference>
<dbReference type="Pfam" id="PF16916">
    <property type="entry name" value="ZT_dimer"/>
    <property type="match status" value="1"/>
</dbReference>
<dbReference type="InterPro" id="IPR050291">
    <property type="entry name" value="CDF_Transporter"/>
</dbReference>
<name>A0LKX9_SYNFM</name>
<feature type="transmembrane region" description="Helical" evidence="7">
    <location>
        <begin position="78"/>
        <end position="99"/>
    </location>
</feature>
<evidence type="ECO:0000256" key="1">
    <source>
        <dbReference type="ARBA" id="ARBA00004141"/>
    </source>
</evidence>
<dbReference type="OrthoDB" id="9806522at2"/>
<reference evidence="10 11" key="1">
    <citation type="submission" date="2006-10" db="EMBL/GenBank/DDBJ databases">
        <title>Complete sequence of Syntrophobacter fumaroxidans MPOB.</title>
        <authorList>
            <consortium name="US DOE Joint Genome Institute"/>
            <person name="Copeland A."/>
            <person name="Lucas S."/>
            <person name="Lapidus A."/>
            <person name="Barry K."/>
            <person name="Detter J.C."/>
            <person name="Glavina del Rio T."/>
            <person name="Hammon N."/>
            <person name="Israni S."/>
            <person name="Pitluck S."/>
            <person name="Goltsman E.G."/>
            <person name="Martinez M."/>
            <person name="Schmutz J."/>
            <person name="Larimer F."/>
            <person name="Land M."/>
            <person name="Hauser L."/>
            <person name="Kyrpides N."/>
            <person name="Kim E."/>
            <person name="Boone D.R."/>
            <person name="Brockman F."/>
            <person name="Culley D."/>
            <person name="Ferry J."/>
            <person name="Gunsalus R."/>
            <person name="McInerney M.J."/>
            <person name="Morrison M."/>
            <person name="Plugge C."/>
            <person name="Rohlin L."/>
            <person name="Scholten J."/>
            <person name="Sieber J."/>
            <person name="Stams A.J.M."/>
            <person name="Worm P."/>
            <person name="Henstra A.M."/>
            <person name="Richardson P."/>
        </authorList>
    </citation>
    <scope>NUCLEOTIDE SEQUENCE [LARGE SCALE GENOMIC DNA]</scope>
    <source>
        <strain evidence="11">DSM 10017 / MPOB</strain>
    </source>
</reference>
<accession>A0LKX9</accession>
<protein>
    <submittedName>
        <fullName evidence="10">Cation diffusion facilitator family transporter</fullName>
    </submittedName>
</protein>
<gene>
    <name evidence="10" type="ordered locus">Sfum_2400</name>
</gene>
<dbReference type="STRING" id="335543.Sfum_2400"/>
<dbReference type="FunCoup" id="A0LKX9">
    <property type="interactions" value="321"/>
</dbReference>
<dbReference type="Gene3D" id="1.20.1510.10">
    <property type="entry name" value="Cation efflux protein transmembrane domain"/>
    <property type="match status" value="1"/>
</dbReference>
<dbReference type="GO" id="GO:0015086">
    <property type="term" value="F:cadmium ion transmembrane transporter activity"/>
    <property type="evidence" value="ECO:0007669"/>
    <property type="project" value="TreeGrafter"/>
</dbReference>
<dbReference type="Pfam" id="PF01545">
    <property type="entry name" value="Cation_efflux"/>
    <property type="match status" value="1"/>
</dbReference>
<dbReference type="RefSeq" id="WP_011699249.1">
    <property type="nucleotide sequence ID" value="NC_008554.1"/>
</dbReference>
<evidence type="ECO:0000313" key="10">
    <source>
        <dbReference type="EMBL" id="ABK18081.1"/>
    </source>
</evidence>
<sequence length="307" mass="33202">MTQKDKTRAATLSVLSNTALTVLKLVVGIMTQSVGVIAEAVHSGLDLLAAVIAWFSVRASGKPADDRHRYGHGQIESVSGVVEALLIFAAAGCIIFEALEKLWSDHVEIETPGLGAAVMAVSAIVNYFVSRHLYDVAEATDSLALKADALHLRTDVFTSVGVFAGLVAIEITGMNILDPLAALLVAVLILKAAYDLVGNAVLNILEVRLPDHEEEIIMAALDENSNRFVEFHKLRTRKSGSTRHIDMHLVVSRMTSVEEGHRLSHLVAGSIRERLPNCEVLVHIEPCGSRCEECRADCPTASVSPWR</sequence>
<dbReference type="GO" id="GO:0005886">
    <property type="term" value="C:plasma membrane"/>
    <property type="evidence" value="ECO:0007669"/>
    <property type="project" value="TreeGrafter"/>
</dbReference>
<keyword evidence="4 7" id="KW-0812">Transmembrane</keyword>
<keyword evidence="5 7" id="KW-1133">Transmembrane helix</keyword>
<keyword evidence="11" id="KW-1185">Reference proteome</keyword>
<organism evidence="10 11">
    <name type="scientific">Syntrophobacter fumaroxidans (strain DSM 10017 / MPOB)</name>
    <dbReference type="NCBI Taxonomy" id="335543"/>
    <lineage>
        <taxon>Bacteria</taxon>
        <taxon>Pseudomonadati</taxon>
        <taxon>Thermodesulfobacteriota</taxon>
        <taxon>Syntrophobacteria</taxon>
        <taxon>Syntrophobacterales</taxon>
        <taxon>Syntrophobacteraceae</taxon>
        <taxon>Syntrophobacter</taxon>
    </lineage>
</organism>
<evidence type="ECO:0000256" key="7">
    <source>
        <dbReference type="SAM" id="Phobius"/>
    </source>
</evidence>
<dbReference type="PANTHER" id="PTHR43840">
    <property type="entry name" value="MITOCHONDRIAL METAL TRANSPORTER 1-RELATED"/>
    <property type="match status" value="1"/>
</dbReference>
<evidence type="ECO:0000259" key="9">
    <source>
        <dbReference type="Pfam" id="PF16916"/>
    </source>
</evidence>
<dbReference type="PANTHER" id="PTHR43840:SF15">
    <property type="entry name" value="MITOCHONDRIAL METAL TRANSPORTER 1-RELATED"/>
    <property type="match status" value="1"/>
</dbReference>
<dbReference type="FunFam" id="1.20.1510.10:FF:000006">
    <property type="entry name" value="Divalent cation efflux transporter"/>
    <property type="match status" value="1"/>
</dbReference>
<dbReference type="InterPro" id="IPR036837">
    <property type="entry name" value="Cation_efflux_CTD_sf"/>
</dbReference>
<dbReference type="AlphaFoldDB" id="A0LKX9"/>
<proteinExistence type="inferred from homology"/>
<dbReference type="GO" id="GO:0015341">
    <property type="term" value="F:zinc efflux antiporter activity"/>
    <property type="evidence" value="ECO:0007669"/>
    <property type="project" value="TreeGrafter"/>
</dbReference>
<dbReference type="InParanoid" id="A0LKX9"/>
<dbReference type="NCBIfam" id="TIGR01297">
    <property type="entry name" value="CDF"/>
    <property type="match status" value="1"/>
</dbReference>
<dbReference type="GO" id="GO:0015093">
    <property type="term" value="F:ferrous iron transmembrane transporter activity"/>
    <property type="evidence" value="ECO:0007669"/>
    <property type="project" value="TreeGrafter"/>
</dbReference>
<evidence type="ECO:0000256" key="5">
    <source>
        <dbReference type="ARBA" id="ARBA00022989"/>
    </source>
</evidence>
<feature type="domain" description="Cation efflux protein cytoplasmic" evidence="9">
    <location>
        <begin position="210"/>
        <end position="287"/>
    </location>
</feature>
<evidence type="ECO:0000313" key="11">
    <source>
        <dbReference type="Proteomes" id="UP000001784"/>
    </source>
</evidence>
<dbReference type="KEGG" id="sfu:Sfum_2400"/>
<keyword evidence="6 7" id="KW-0472">Membrane</keyword>
<dbReference type="InterPro" id="IPR027469">
    <property type="entry name" value="Cation_efflux_TMD_sf"/>
</dbReference>
<evidence type="ECO:0000256" key="3">
    <source>
        <dbReference type="ARBA" id="ARBA00022448"/>
    </source>
</evidence>
<comment type="similarity">
    <text evidence="2">Belongs to the cation diffusion facilitator (CDF) transporter (TC 2.A.4) family.</text>
</comment>
<keyword evidence="3" id="KW-0813">Transport</keyword>
<dbReference type="Gene3D" id="3.30.70.1350">
    <property type="entry name" value="Cation efflux protein, cytoplasmic domain"/>
    <property type="match status" value="1"/>
</dbReference>